<dbReference type="EMBL" id="JARK01001569">
    <property type="protein sequence ID" value="EYB89352.1"/>
    <property type="molecule type" value="Genomic_DNA"/>
</dbReference>
<protein>
    <submittedName>
        <fullName evidence="2">Uncharacterized protein</fullName>
    </submittedName>
</protein>
<proteinExistence type="predicted"/>
<comment type="caution">
    <text evidence="2">The sequence shown here is derived from an EMBL/GenBank/DDBJ whole genome shotgun (WGS) entry which is preliminary data.</text>
</comment>
<sequence>MLATYWLDLNRLFFAGLQNSRYRAELRRQAALFPLPFSSLPIFIYPALLCLTRSSTSFDELVHLSRPSWRVALCAPRQRTMAR</sequence>
<evidence type="ECO:0000313" key="2">
    <source>
        <dbReference type="EMBL" id="EYB89352.1"/>
    </source>
</evidence>
<keyword evidence="3" id="KW-1185">Reference proteome</keyword>
<keyword evidence="1" id="KW-0472">Membrane</keyword>
<reference evidence="3" key="1">
    <citation type="journal article" date="2015" name="Nat. Genet.">
        <title>The genome and transcriptome of the zoonotic hookworm Ancylostoma ceylanicum identify infection-specific gene families.</title>
        <authorList>
            <person name="Schwarz E.M."/>
            <person name="Hu Y."/>
            <person name="Antoshechkin I."/>
            <person name="Miller M.M."/>
            <person name="Sternberg P.W."/>
            <person name="Aroian R.V."/>
        </authorList>
    </citation>
    <scope>NUCLEOTIDE SEQUENCE</scope>
    <source>
        <strain evidence="3">HY135</strain>
    </source>
</reference>
<evidence type="ECO:0000256" key="1">
    <source>
        <dbReference type="SAM" id="Phobius"/>
    </source>
</evidence>
<evidence type="ECO:0000313" key="3">
    <source>
        <dbReference type="Proteomes" id="UP000024635"/>
    </source>
</evidence>
<feature type="transmembrane region" description="Helical" evidence="1">
    <location>
        <begin position="30"/>
        <end position="48"/>
    </location>
</feature>
<organism evidence="2 3">
    <name type="scientific">Ancylostoma ceylanicum</name>
    <dbReference type="NCBI Taxonomy" id="53326"/>
    <lineage>
        <taxon>Eukaryota</taxon>
        <taxon>Metazoa</taxon>
        <taxon>Ecdysozoa</taxon>
        <taxon>Nematoda</taxon>
        <taxon>Chromadorea</taxon>
        <taxon>Rhabditida</taxon>
        <taxon>Rhabditina</taxon>
        <taxon>Rhabditomorpha</taxon>
        <taxon>Strongyloidea</taxon>
        <taxon>Ancylostomatidae</taxon>
        <taxon>Ancylostomatinae</taxon>
        <taxon>Ancylostoma</taxon>
    </lineage>
</organism>
<dbReference type="Proteomes" id="UP000024635">
    <property type="component" value="Unassembled WGS sequence"/>
</dbReference>
<name>A0A016SG27_9BILA</name>
<keyword evidence="1" id="KW-1133">Transmembrane helix</keyword>
<dbReference type="AlphaFoldDB" id="A0A016SG27"/>
<gene>
    <name evidence="2" type="primary">Acey_s0233.g3114</name>
    <name evidence="2" type="ORF">Y032_0233g3114</name>
</gene>
<dbReference type="OrthoDB" id="19261at2759"/>
<keyword evidence="1" id="KW-0812">Transmembrane</keyword>
<accession>A0A016SG27</accession>